<feature type="domain" description="Laminin IV type A" evidence="5">
    <location>
        <begin position="45"/>
        <end position="197"/>
    </location>
</feature>
<evidence type="ECO:0000256" key="2">
    <source>
        <dbReference type="ARBA" id="ARBA00022737"/>
    </source>
</evidence>
<keyword evidence="4" id="KW-0325">Glycoprotein</keyword>
<evidence type="ECO:0000256" key="3">
    <source>
        <dbReference type="ARBA" id="ARBA00023157"/>
    </source>
</evidence>
<dbReference type="SMART" id="SM00281">
    <property type="entry name" value="LamB"/>
    <property type="match status" value="1"/>
</dbReference>
<keyword evidence="1" id="KW-0732">Signal</keyword>
<sequence length="197" mass="21190">MGFSVEKVVFCRLVCVLGLLVAVLAGCSPLSIQQQPQTNSNNFDTDMQGWGVSEGGIGSFSATGGHPGGYLAGEDRTTGDWYYIASPAFLDVVRGGYGKTLRFELKQSAIDSVYSVPDDVILTDGTTTLTVDNAYSPARTWTYYAVRLDELSGWKKGKSAATRAEIRAVLQNLTALWIRGEFRGGPDQGGLDNVAVY</sequence>
<dbReference type="RefSeq" id="WP_186741395.1">
    <property type="nucleotide sequence ID" value="NZ_VFIA01000054.1"/>
</dbReference>
<comment type="caution">
    <text evidence="6">The sequence shown here is derived from an EMBL/GenBank/DDBJ whole genome shotgun (WGS) entry which is preliminary data.</text>
</comment>
<name>A0ABR6WDP8_9BACT</name>
<keyword evidence="3" id="KW-1015">Disulfide bond</keyword>
<keyword evidence="2" id="KW-0677">Repeat</keyword>
<evidence type="ECO:0000313" key="6">
    <source>
        <dbReference type="EMBL" id="MBC3794670.1"/>
    </source>
</evidence>
<reference evidence="6 7" key="1">
    <citation type="submission" date="2019-06" db="EMBL/GenBank/DDBJ databases">
        <title>Spirosoma utsteinense sp. nov. isolated from Antarctic ice-free soils.</title>
        <authorList>
            <person name="Tahon G."/>
        </authorList>
    </citation>
    <scope>NUCLEOTIDE SEQUENCE [LARGE SCALE GENOMIC DNA]</scope>
    <source>
        <strain evidence="6 7">LMG 31447</strain>
    </source>
</reference>
<dbReference type="PROSITE" id="PS51257">
    <property type="entry name" value="PROKAR_LIPOPROTEIN"/>
    <property type="match status" value="1"/>
</dbReference>
<organism evidence="6 7">
    <name type="scientific">Spirosoma utsteinense</name>
    <dbReference type="NCBI Taxonomy" id="2585773"/>
    <lineage>
        <taxon>Bacteria</taxon>
        <taxon>Pseudomonadati</taxon>
        <taxon>Bacteroidota</taxon>
        <taxon>Cytophagia</taxon>
        <taxon>Cytophagales</taxon>
        <taxon>Cytophagaceae</taxon>
        <taxon>Spirosoma</taxon>
    </lineage>
</organism>
<dbReference type="PROSITE" id="PS51115">
    <property type="entry name" value="LAMININ_IVA"/>
    <property type="match status" value="1"/>
</dbReference>
<dbReference type="Proteomes" id="UP000700732">
    <property type="component" value="Unassembled WGS sequence"/>
</dbReference>
<keyword evidence="7" id="KW-1185">Reference proteome</keyword>
<evidence type="ECO:0000256" key="1">
    <source>
        <dbReference type="ARBA" id="ARBA00022729"/>
    </source>
</evidence>
<dbReference type="Pfam" id="PF00052">
    <property type="entry name" value="Laminin_B"/>
    <property type="match status" value="1"/>
</dbReference>
<protein>
    <recommendedName>
        <fullName evidence="5">Laminin IV type A domain-containing protein</fullName>
    </recommendedName>
</protein>
<gene>
    <name evidence="6" type="ORF">FH603_5200</name>
</gene>
<evidence type="ECO:0000313" key="7">
    <source>
        <dbReference type="Proteomes" id="UP000700732"/>
    </source>
</evidence>
<dbReference type="InterPro" id="IPR000034">
    <property type="entry name" value="Laminin_IV"/>
</dbReference>
<accession>A0ABR6WDP8</accession>
<evidence type="ECO:0000256" key="4">
    <source>
        <dbReference type="ARBA" id="ARBA00023180"/>
    </source>
</evidence>
<proteinExistence type="predicted"/>
<dbReference type="EMBL" id="VFIA01000054">
    <property type="protein sequence ID" value="MBC3794670.1"/>
    <property type="molecule type" value="Genomic_DNA"/>
</dbReference>
<evidence type="ECO:0000259" key="5">
    <source>
        <dbReference type="PROSITE" id="PS51115"/>
    </source>
</evidence>